<comment type="caution">
    <text evidence="3">The sequence shown here is derived from an EMBL/GenBank/DDBJ whole genome shotgun (WGS) entry which is preliminary data.</text>
</comment>
<feature type="chain" id="PRO_5046196031" description="Lipoprotein" evidence="2">
    <location>
        <begin position="20"/>
        <end position="223"/>
    </location>
</feature>
<feature type="compositionally biased region" description="Acidic residues" evidence="1">
    <location>
        <begin position="28"/>
        <end position="59"/>
    </location>
</feature>
<organism evidence="3 4">
    <name type="scientific">Streptomyces litchfieldiae</name>
    <dbReference type="NCBI Taxonomy" id="3075543"/>
    <lineage>
        <taxon>Bacteria</taxon>
        <taxon>Bacillati</taxon>
        <taxon>Actinomycetota</taxon>
        <taxon>Actinomycetes</taxon>
        <taxon>Kitasatosporales</taxon>
        <taxon>Streptomycetaceae</taxon>
        <taxon>Streptomyces</taxon>
    </lineage>
</organism>
<evidence type="ECO:0000256" key="2">
    <source>
        <dbReference type="SAM" id="SignalP"/>
    </source>
</evidence>
<keyword evidence="4" id="KW-1185">Reference proteome</keyword>
<evidence type="ECO:0000313" key="4">
    <source>
        <dbReference type="Proteomes" id="UP001183246"/>
    </source>
</evidence>
<reference evidence="4" key="1">
    <citation type="submission" date="2023-07" db="EMBL/GenBank/DDBJ databases">
        <title>30 novel species of actinomycetes from the DSMZ collection.</title>
        <authorList>
            <person name="Nouioui I."/>
        </authorList>
    </citation>
    <scope>NUCLEOTIDE SEQUENCE [LARGE SCALE GENOMIC DNA]</scope>
    <source>
        <strain evidence="4">DSM 44938</strain>
    </source>
</reference>
<protein>
    <recommendedName>
        <fullName evidence="5">Lipoprotein</fullName>
    </recommendedName>
</protein>
<dbReference type="Proteomes" id="UP001183246">
    <property type="component" value="Unassembled WGS sequence"/>
</dbReference>
<dbReference type="EMBL" id="JAVREL010000036">
    <property type="protein sequence ID" value="MDT0347602.1"/>
    <property type="molecule type" value="Genomic_DNA"/>
</dbReference>
<sequence>MKRRTGIPLLAASASLATALLLTSCGGGDDDDETDEVQGVETGEETTEEPTEEPSETPTEETGTERPEIDLGEDYQNVYEDTTTGEPELDAIIRDLQGFEDAYAEAIVSYESDRPALRFYMAGTALDQTIQSLDGIYEGGRSSGGTSRYYNFQVTPREEGAATFSYCRDYTEVYTIDFESGEVVEEADTDAPSDLYVGRVERNDDGIWQTVEYELVGEDPECP</sequence>
<name>A0ABU2N116_9ACTN</name>
<accession>A0ABU2N116</accession>
<gene>
    <name evidence="3" type="ORF">RM590_34320</name>
</gene>
<proteinExistence type="predicted"/>
<feature type="signal peptide" evidence="2">
    <location>
        <begin position="1"/>
        <end position="19"/>
    </location>
</feature>
<evidence type="ECO:0008006" key="5">
    <source>
        <dbReference type="Google" id="ProtNLM"/>
    </source>
</evidence>
<dbReference type="PROSITE" id="PS51257">
    <property type="entry name" value="PROKAR_LIPOPROTEIN"/>
    <property type="match status" value="1"/>
</dbReference>
<evidence type="ECO:0000256" key="1">
    <source>
        <dbReference type="SAM" id="MobiDB-lite"/>
    </source>
</evidence>
<dbReference type="RefSeq" id="WP_311708727.1">
    <property type="nucleotide sequence ID" value="NZ_JAVREL010000036.1"/>
</dbReference>
<evidence type="ECO:0000313" key="3">
    <source>
        <dbReference type="EMBL" id="MDT0347602.1"/>
    </source>
</evidence>
<feature type="region of interest" description="Disordered" evidence="1">
    <location>
        <begin position="23"/>
        <end position="74"/>
    </location>
</feature>
<keyword evidence="2" id="KW-0732">Signal</keyword>